<evidence type="ECO:0000313" key="2">
    <source>
        <dbReference type="Proteomes" id="UP000744676"/>
    </source>
</evidence>
<gene>
    <name evidence="1" type="ORF">D0Z00_001611</name>
</gene>
<evidence type="ECO:0000313" key="1">
    <source>
        <dbReference type="EMBL" id="KAF5099601.1"/>
    </source>
</evidence>
<organism evidence="1 2">
    <name type="scientific">Geotrichum galactomycetum</name>
    <dbReference type="NCBI Taxonomy" id="27317"/>
    <lineage>
        <taxon>Eukaryota</taxon>
        <taxon>Fungi</taxon>
        <taxon>Dikarya</taxon>
        <taxon>Ascomycota</taxon>
        <taxon>Saccharomycotina</taxon>
        <taxon>Dipodascomycetes</taxon>
        <taxon>Dipodascales</taxon>
        <taxon>Dipodascaceae</taxon>
        <taxon>Geotrichum</taxon>
    </lineage>
</organism>
<comment type="caution">
    <text evidence="1">The sequence shown here is derived from an EMBL/GenBank/DDBJ whole genome shotgun (WGS) entry which is preliminary data.</text>
</comment>
<accession>A0ACB6V6M6</accession>
<dbReference type="EMBL" id="QVQA01000031">
    <property type="protein sequence ID" value="KAF5099601.1"/>
    <property type="molecule type" value="Genomic_DNA"/>
</dbReference>
<keyword evidence="2" id="KW-1185">Reference proteome</keyword>
<sequence length="227" mass="24414">MPAAAAASAMANNNSENVHNSANTGSNGSTSNINSYHLHQHHFYTNPHNRSDLTLHKVSAIQTALDDNKSPTFAESFESKLLSAATAAARDSDPTFSLVATSNTSEVEDPFILTTNGGASSSGNSAELDYALLGRYGWAVLVLTWTIVLAGITSMLGLWDVPRASMPSIKAYEKATGYPIQGYYSCLVFMVFIASWVWCTTSWVGMKFFRHTKGGLTKSREASTVAT</sequence>
<name>A0ACB6V6M6_9ASCO</name>
<reference evidence="1 2" key="1">
    <citation type="journal article" date="2020" name="Front. Microbiol.">
        <title>Phenotypic and Genetic Characterization of the Cheese Ripening Yeast Geotrichum candidum.</title>
        <authorList>
            <person name="Perkins V."/>
            <person name="Vignola S."/>
            <person name="Lessard M.H."/>
            <person name="Plante P.L."/>
            <person name="Corbeil J."/>
            <person name="Dugat-Bony E."/>
            <person name="Frenette M."/>
            <person name="Labrie S."/>
        </authorList>
    </citation>
    <scope>NUCLEOTIDE SEQUENCE [LARGE SCALE GENOMIC DNA]</scope>
    <source>
        <strain evidence="1 2">LMA-1147</strain>
    </source>
</reference>
<protein>
    <submittedName>
        <fullName evidence="1">Uncharacterized protein</fullName>
    </submittedName>
</protein>
<proteinExistence type="predicted"/>
<dbReference type="Proteomes" id="UP000744676">
    <property type="component" value="Unassembled WGS sequence"/>
</dbReference>